<name>A0A7S3AVA8_9EUKA</name>
<reference evidence="2" key="1">
    <citation type="submission" date="2021-01" db="EMBL/GenBank/DDBJ databases">
        <authorList>
            <person name="Corre E."/>
            <person name="Pelletier E."/>
            <person name="Niang G."/>
            <person name="Scheremetjew M."/>
            <person name="Finn R."/>
            <person name="Kale V."/>
            <person name="Holt S."/>
            <person name="Cochrane G."/>
            <person name="Meng A."/>
            <person name="Brown T."/>
            <person name="Cohen L."/>
        </authorList>
    </citation>
    <scope>NUCLEOTIDE SEQUENCE</scope>
    <source>
        <strain evidence="2">CCMP281</strain>
    </source>
</reference>
<evidence type="ECO:0000256" key="1">
    <source>
        <dbReference type="SAM" id="MobiDB-lite"/>
    </source>
</evidence>
<gene>
    <name evidence="2" type="ORF">HERI1096_LOCUS17186</name>
</gene>
<accession>A0A7S3AVA8</accession>
<evidence type="ECO:0000313" key="2">
    <source>
        <dbReference type="EMBL" id="CAE0116501.1"/>
    </source>
</evidence>
<dbReference type="EMBL" id="HBHX01030844">
    <property type="protein sequence ID" value="CAE0116501.1"/>
    <property type="molecule type" value="Transcribed_RNA"/>
</dbReference>
<sequence length="425" mass="47280">MILVITNDQTDFSVQKLWQSMKNMGFKVSESERARYLIAGMRECDESYSTFNVVQGAVIDTADGREKNELELTKLVSRKKQAEPRIKAVLMESTIVCEYSDALRYRTQLPVFDVLTMVDFLHQSTSPNPRFGSTDSRFSWVDQGGEPDMDLLAARWRYLDPTKLPVVGILRIDYSYPPAPGDVDHPNSYFYKTVKETAKGLTFKAVQAAQPLTKEQREGMERAIKNLEAIGVSGITGDCGFLMNYQAEARTIAKVPCFVSSMLQCPLLSAFYSNSEQFLVLTANGESLRPALSSMLSLCCVDESVHSRFHVVGCENVPGFDAVAKGEAVDVERVKPGVVDLVLNEIDQRPQVRAIMLECTELPPYADALRCATNMPVLDAITLVDFFHSAISDNPFVGMNFQSSTRVSSPQLSSPDQLPDTVQYL</sequence>
<feature type="region of interest" description="Disordered" evidence="1">
    <location>
        <begin position="405"/>
        <end position="425"/>
    </location>
</feature>
<organism evidence="2">
    <name type="scientific">Haptolina ericina</name>
    <dbReference type="NCBI Taxonomy" id="156174"/>
    <lineage>
        <taxon>Eukaryota</taxon>
        <taxon>Haptista</taxon>
        <taxon>Haptophyta</taxon>
        <taxon>Prymnesiophyceae</taxon>
        <taxon>Prymnesiales</taxon>
        <taxon>Prymnesiaceae</taxon>
        <taxon>Haptolina</taxon>
    </lineage>
</organism>
<dbReference type="AlphaFoldDB" id="A0A7S3AVA8"/>
<proteinExistence type="predicted"/>
<protein>
    <submittedName>
        <fullName evidence="2">Uncharacterized protein</fullName>
    </submittedName>
</protein>
<feature type="compositionally biased region" description="Low complexity" evidence="1">
    <location>
        <begin position="408"/>
        <end position="425"/>
    </location>
</feature>